<evidence type="ECO:0000313" key="9">
    <source>
        <dbReference type="Proteomes" id="UP001189624"/>
    </source>
</evidence>
<dbReference type="Gene3D" id="1.10.630.10">
    <property type="entry name" value="Cytochrome P450"/>
    <property type="match status" value="1"/>
</dbReference>
<dbReference type="InterPro" id="IPR001128">
    <property type="entry name" value="Cyt_P450"/>
</dbReference>
<keyword evidence="5" id="KW-0560">Oxidoreductase</keyword>
<gene>
    <name evidence="8" type="ORF">AYBTSS11_LOCUS12227</name>
</gene>
<dbReference type="GO" id="GO:0005506">
    <property type="term" value="F:iron ion binding"/>
    <property type="evidence" value="ECO:0007669"/>
    <property type="project" value="InterPro"/>
</dbReference>
<comment type="similarity">
    <text evidence="2">Belongs to the cytochrome P450 family.</text>
</comment>
<accession>A0AA86SMR1</accession>
<evidence type="ECO:0000256" key="3">
    <source>
        <dbReference type="ARBA" id="ARBA00022617"/>
    </source>
</evidence>
<dbReference type="InterPro" id="IPR036396">
    <property type="entry name" value="Cyt_P450_sf"/>
</dbReference>
<evidence type="ECO:0008006" key="10">
    <source>
        <dbReference type="Google" id="ProtNLM"/>
    </source>
</evidence>
<keyword evidence="9" id="KW-1185">Reference proteome</keyword>
<dbReference type="SUPFAM" id="SSF48264">
    <property type="entry name" value="Cytochrome P450"/>
    <property type="match status" value="1"/>
</dbReference>
<evidence type="ECO:0000256" key="2">
    <source>
        <dbReference type="ARBA" id="ARBA00010617"/>
    </source>
</evidence>
<dbReference type="Pfam" id="PF00067">
    <property type="entry name" value="p450"/>
    <property type="match status" value="1"/>
</dbReference>
<dbReference type="AlphaFoldDB" id="A0AA86SMR1"/>
<keyword evidence="4" id="KW-0479">Metal-binding</keyword>
<dbReference type="GO" id="GO:0020037">
    <property type="term" value="F:heme binding"/>
    <property type="evidence" value="ECO:0007669"/>
    <property type="project" value="InterPro"/>
</dbReference>
<evidence type="ECO:0000256" key="1">
    <source>
        <dbReference type="ARBA" id="ARBA00001971"/>
    </source>
</evidence>
<keyword evidence="6" id="KW-0408">Iron</keyword>
<comment type="cofactor">
    <cofactor evidence="1">
        <name>heme</name>
        <dbReference type="ChEBI" id="CHEBI:30413"/>
    </cofactor>
</comment>
<dbReference type="GO" id="GO:0004497">
    <property type="term" value="F:monooxygenase activity"/>
    <property type="evidence" value="ECO:0007669"/>
    <property type="project" value="UniProtKB-KW"/>
</dbReference>
<keyword evidence="7" id="KW-0503">Monooxygenase</keyword>
<dbReference type="PANTHER" id="PTHR24296">
    <property type="entry name" value="CYTOCHROME P450"/>
    <property type="match status" value="1"/>
</dbReference>
<dbReference type="GO" id="GO:0016705">
    <property type="term" value="F:oxidoreductase activity, acting on paired donors, with incorporation or reduction of molecular oxygen"/>
    <property type="evidence" value="ECO:0007669"/>
    <property type="project" value="InterPro"/>
</dbReference>
<evidence type="ECO:0000313" key="8">
    <source>
        <dbReference type="EMBL" id="CAJ1946613.1"/>
    </source>
</evidence>
<proteinExistence type="inferred from homology"/>
<name>A0AA86SMR1_9FABA</name>
<evidence type="ECO:0000256" key="6">
    <source>
        <dbReference type="ARBA" id="ARBA00023004"/>
    </source>
</evidence>
<protein>
    <recommendedName>
        <fullName evidence="10">Cytochrome P450</fullName>
    </recommendedName>
</protein>
<dbReference type="EMBL" id="OY731401">
    <property type="protein sequence ID" value="CAJ1946613.1"/>
    <property type="molecule type" value="Genomic_DNA"/>
</dbReference>
<sequence length="166" mass="19356">MVHDEHDVDRNDHHCLDEDYDLNHSLTESVLSMEEVKKLVYLHGALCEVLRLFPPVPIERKQAIEADTLPSGHRVNANTMIMFSLYAMGRSEEIWGKDYLEFKPERWISERGEIAYMHQLTNSLLLMQDQESYRFQVVEDHVATPGHSIILLMKNGLKARILKRQV</sequence>
<dbReference type="Proteomes" id="UP001189624">
    <property type="component" value="Chromosome 4"/>
</dbReference>
<reference evidence="8" key="1">
    <citation type="submission" date="2023-10" db="EMBL/GenBank/DDBJ databases">
        <authorList>
            <person name="Domelevo Entfellner J.-B."/>
        </authorList>
    </citation>
    <scope>NUCLEOTIDE SEQUENCE</scope>
</reference>
<evidence type="ECO:0000256" key="4">
    <source>
        <dbReference type="ARBA" id="ARBA00022723"/>
    </source>
</evidence>
<dbReference type="Gramene" id="rna-AYBTSS11_LOCUS12227">
    <property type="protein sequence ID" value="CAJ1946613.1"/>
    <property type="gene ID" value="gene-AYBTSS11_LOCUS12227"/>
</dbReference>
<evidence type="ECO:0000256" key="5">
    <source>
        <dbReference type="ARBA" id="ARBA00023002"/>
    </source>
</evidence>
<organism evidence="8 9">
    <name type="scientific">Sphenostylis stenocarpa</name>
    <dbReference type="NCBI Taxonomy" id="92480"/>
    <lineage>
        <taxon>Eukaryota</taxon>
        <taxon>Viridiplantae</taxon>
        <taxon>Streptophyta</taxon>
        <taxon>Embryophyta</taxon>
        <taxon>Tracheophyta</taxon>
        <taxon>Spermatophyta</taxon>
        <taxon>Magnoliopsida</taxon>
        <taxon>eudicotyledons</taxon>
        <taxon>Gunneridae</taxon>
        <taxon>Pentapetalae</taxon>
        <taxon>rosids</taxon>
        <taxon>fabids</taxon>
        <taxon>Fabales</taxon>
        <taxon>Fabaceae</taxon>
        <taxon>Papilionoideae</taxon>
        <taxon>50 kb inversion clade</taxon>
        <taxon>NPAAA clade</taxon>
        <taxon>indigoferoid/millettioid clade</taxon>
        <taxon>Phaseoleae</taxon>
        <taxon>Sphenostylis</taxon>
    </lineage>
</organism>
<evidence type="ECO:0000256" key="7">
    <source>
        <dbReference type="ARBA" id="ARBA00023033"/>
    </source>
</evidence>
<keyword evidence="3" id="KW-0349">Heme</keyword>